<comment type="similarity">
    <text evidence="1">Belongs to the MAD2 family.</text>
</comment>
<keyword evidence="3" id="KW-0238">DNA-binding</keyword>
<feature type="domain" description="HORMA" evidence="2">
    <location>
        <begin position="5"/>
        <end position="221"/>
    </location>
</feature>
<reference evidence="3" key="1">
    <citation type="journal article" date="2022" name="IScience">
        <title>Evolution of zygomycete secretomes and the origins of terrestrial fungal ecologies.</title>
        <authorList>
            <person name="Chang Y."/>
            <person name="Wang Y."/>
            <person name="Mondo S."/>
            <person name="Ahrendt S."/>
            <person name="Andreopoulos W."/>
            <person name="Barry K."/>
            <person name="Beard J."/>
            <person name="Benny G.L."/>
            <person name="Blankenship S."/>
            <person name="Bonito G."/>
            <person name="Cuomo C."/>
            <person name="Desiro A."/>
            <person name="Gervers K.A."/>
            <person name="Hundley H."/>
            <person name="Kuo A."/>
            <person name="LaButti K."/>
            <person name="Lang B.F."/>
            <person name="Lipzen A."/>
            <person name="O'Donnell K."/>
            <person name="Pangilinan J."/>
            <person name="Reynolds N."/>
            <person name="Sandor L."/>
            <person name="Smith M.E."/>
            <person name="Tsang A."/>
            <person name="Grigoriev I.V."/>
            <person name="Stajich J.E."/>
            <person name="Spatafora J.W."/>
        </authorList>
    </citation>
    <scope>NUCLEOTIDE SEQUENCE</scope>
    <source>
        <strain evidence="3">RSA 2281</strain>
    </source>
</reference>
<comment type="caution">
    <text evidence="3">The sequence shown here is derived from an EMBL/GenBank/DDBJ whole genome shotgun (WGS) entry which is preliminary data.</text>
</comment>
<dbReference type="GO" id="GO:0016035">
    <property type="term" value="C:zeta DNA polymerase complex"/>
    <property type="evidence" value="ECO:0007669"/>
    <property type="project" value="TreeGrafter"/>
</dbReference>
<dbReference type="InterPro" id="IPR003511">
    <property type="entry name" value="HORMA_dom"/>
</dbReference>
<dbReference type="InterPro" id="IPR036570">
    <property type="entry name" value="HORMA_dom_sf"/>
</dbReference>
<gene>
    <name evidence="3" type="ORF">BDA99DRAFT_505543</name>
</gene>
<evidence type="ECO:0000256" key="1">
    <source>
        <dbReference type="ARBA" id="ARBA00010348"/>
    </source>
</evidence>
<proteinExistence type="inferred from homology"/>
<name>A0AAD5KEX1_9FUNG</name>
<dbReference type="PANTHER" id="PTHR11842:SF10">
    <property type="entry name" value="MITOTIC SPINDLE ASSEMBLY CHECKPOINT PROTEIN MAD2B"/>
    <property type="match status" value="1"/>
</dbReference>
<evidence type="ECO:0000313" key="3">
    <source>
        <dbReference type="EMBL" id="KAI9268330.1"/>
    </source>
</evidence>
<dbReference type="SUPFAM" id="SSF56019">
    <property type="entry name" value="The spindle assembly checkpoint protein mad2"/>
    <property type="match status" value="1"/>
</dbReference>
<dbReference type="AlphaFoldDB" id="A0AAD5KEX1"/>
<dbReference type="Gene3D" id="3.30.900.10">
    <property type="entry name" value="HORMA domain"/>
    <property type="match status" value="1"/>
</dbReference>
<dbReference type="Proteomes" id="UP001209540">
    <property type="component" value="Unassembled WGS sequence"/>
</dbReference>
<dbReference type="InterPro" id="IPR045091">
    <property type="entry name" value="Mad2-like"/>
</dbReference>
<evidence type="ECO:0000313" key="4">
    <source>
        <dbReference type="Proteomes" id="UP001209540"/>
    </source>
</evidence>
<sequence>MVTRQDLVHLLLDFINVWIHQILYERDLYPAAIFSLKKKYNVPVHIATHEGVINYIAQFVNSLQPLLLKGNCKSITVKIMVPSNNRLLESFVFEIESALGKQEVSNIPLDLLLQSESTCILADVQQQLRACLLRIASTRALMSKNPPDCTFKLTVETFSGPPSSSTTAIRNITDTYTSTTSPREDWIPTQDNQQQQQHQRWNQLIPLKTIPMDLFKINIFVMEGVKKGKQVSR</sequence>
<keyword evidence="4" id="KW-1185">Reference proteome</keyword>
<evidence type="ECO:0000259" key="2">
    <source>
        <dbReference type="PROSITE" id="PS50815"/>
    </source>
</evidence>
<reference evidence="3" key="2">
    <citation type="submission" date="2023-02" db="EMBL/GenBank/DDBJ databases">
        <authorList>
            <consortium name="DOE Joint Genome Institute"/>
            <person name="Mondo S.J."/>
            <person name="Chang Y."/>
            <person name="Wang Y."/>
            <person name="Ahrendt S."/>
            <person name="Andreopoulos W."/>
            <person name="Barry K."/>
            <person name="Beard J."/>
            <person name="Benny G.L."/>
            <person name="Blankenship S."/>
            <person name="Bonito G."/>
            <person name="Cuomo C."/>
            <person name="Desiro A."/>
            <person name="Gervers K.A."/>
            <person name="Hundley H."/>
            <person name="Kuo A."/>
            <person name="LaButti K."/>
            <person name="Lang B.F."/>
            <person name="Lipzen A."/>
            <person name="O'Donnell K."/>
            <person name="Pangilinan J."/>
            <person name="Reynolds N."/>
            <person name="Sandor L."/>
            <person name="Smith M.W."/>
            <person name="Tsang A."/>
            <person name="Grigoriev I.V."/>
            <person name="Stajich J.E."/>
            <person name="Spatafora J.W."/>
        </authorList>
    </citation>
    <scope>NUCLEOTIDE SEQUENCE</scope>
    <source>
        <strain evidence="3">RSA 2281</strain>
    </source>
</reference>
<accession>A0AAD5KEX1</accession>
<dbReference type="Pfam" id="PF02301">
    <property type="entry name" value="HORMA"/>
    <property type="match status" value="1"/>
</dbReference>
<organism evidence="3 4">
    <name type="scientific">Phascolomyces articulosus</name>
    <dbReference type="NCBI Taxonomy" id="60185"/>
    <lineage>
        <taxon>Eukaryota</taxon>
        <taxon>Fungi</taxon>
        <taxon>Fungi incertae sedis</taxon>
        <taxon>Mucoromycota</taxon>
        <taxon>Mucoromycotina</taxon>
        <taxon>Mucoromycetes</taxon>
        <taxon>Mucorales</taxon>
        <taxon>Lichtheimiaceae</taxon>
        <taxon>Phascolomyces</taxon>
    </lineage>
</organism>
<dbReference type="GO" id="GO:0003677">
    <property type="term" value="F:DNA binding"/>
    <property type="evidence" value="ECO:0007669"/>
    <property type="project" value="UniProtKB-KW"/>
</dbReference>
<dbReference type="PANTHER" id="PTHR11842">
    <property type="entry name" value="MITOTIC SPINDLE ASSEMBLY CHECKPOINT PROTEIN MAD2"/>
    <property type="match status" value="1"/>
</dbReference>
<dbReference type="PROSITE" id="PS50815">
    <property type="entry name" value="HORMA"/>
    <property type="match status" value="1"/>
</dbReference>
<protein>
    <submittedName>
        <fullName evidence="3">DNA-binding protein</fullName>
    </submittedName>
</protein>
<dbReference type="EMBL" id="JAIXMP010000009">
    <property type="protein sequence ID" value="KAI9268330.1"/>
    <property type="molecule type" value="Genomic_DNA"/>
</dbReference>